<protein>
    <submittedName>
        <fullName evidence="1">Uncharacterized protein</fullName>
    </submittedName>
</protein>
<dbReference type="Proteomes" id="UP001190700">
    <property type="component" value="Unassembled WGS sequence"/>
</dbReference>
<sequence>MTAAECQRVSAKQWGTQLVVTTPSEIEQLATHITWHPADRVWDPYAGTCAIEAALHPHQVYTHSSDINPAMTTSAPVDALQPGNVRRMASYNVVVTSPSFRVLDITLPLLTAERELTCAHVPLHYVFDAHPARRSWLWRLATAKRMSILLCKQKGPLDRHNVWLIIADTANTLQRRLKPQAAACAMAF</sequence>
<organism evidence="1 2">
    <name type="scientific">Cymbomonas tetramitiformis</name>
    <dbReference type="NCBI Taxonomy" id="36881"/>
    <lineage>
        <taxon>Eukaryota</taxon>
        <taxon>Viridiplantae</taxon>
        <taxon>Chlorophyta</taxon>
        <taxon>Pyramimonadophyceae</taxon>
        <taxon>Pyramimonadales</taxon>
        <taxon>Pyramimonadaceae</taxon>
        <taxon>Cymbomonas</taxon>
    </lineage>
</organism>
<dbReference type="EMBL" id="LGRX02034258">
    <property type="protein sequence ID" value="KAK3238314.1"/>
    <property type="molecule type" value="Genomic_DNA"/>
</dbReference>
<dbReference type="InterPro" id="IPR029063">
    <property type="entry name" value="SAM-dependent_MTases_sf"/>
</dbReference>
<evidence type="ECO:0000313" key="2">
    <source>
        <dbReference type="Proteomes" id="UP001190700"/>
    </source>
</evidence>
<dbReference type="SUPFAM" id="SSF53335">
    <property type="entry name" value="S-adenosyl-L-methionine-dependent methyltransferases"/>
    <property type="match status" value="1"/>
</dbReference>
<evidence type="ECO:0000313" key="1">
    <source>
        <dbReference type="EMBL" id="KAK3238314.1"/>
    </source>
</evidence>
<reference evidence="1 2" key="1">
    <citation type="journal article" date="2015" name="Genome Biol. Evol.">
        <title>Comparative Genomics of a Bacterivorous Green Alga Reveals Evolutionary Causalities and Consequences of Phago-Mixotrophic Mode of Nutrition.</title>
        <authorList>
            <person name="Burns J.A."/>
            <person name="Paasch A."/>
            <person name="Narechania A."/>
            <person name="Kim E."/>
        </authorList>
    </citation>
    <scope>NUCLEOTIDE SEQUENCE [LARGE SCALE GENOMIC DNA]</scope>
    <source>
        <strain evidence="1 2">PLY_AMNH</strain>
    </source>
</reference>
<dbReference type="AlphaFoldDB" id="A0AAE0ES40"/>
<proteinExistence type="predicted"/>
<gene>
    <name evidence="1" type="ORF">CYMTET_51663</name>
</gene>
<keyword evidence="2" id="KW-1185">Reference proteome</keyword>
<accession>A0AAE0ES40</accession>
<comment type="caution">
    <text evidence="1">The sequence shown here is derived from an EMBL/GenBank/DDBJ whole genome shotgun (WGS) entry which is preliminary data.</text>
</comment>
<name>A0AAE0ES40_9CHLO</name>